<dbReference type="AlphaFoldDB" id="A0A1B1CI65"/>
<dbReference type="Proteomes" id="UP000092691">
    <property type="component" value="Plasmid unnamed1"/>
</dbReference>
<keyword evidence="7" id="KW-0408">Iron</keyword>
<comment type="cofactor">
    <cofactor evidence="1">
        <name>Fe(2+)</name>
        <dbReference type="ChEBI" id="CHEBI:29033"/>
    </cofactor>
</comment>
<dbReference type="RefSeq" id="WP_065283078.1">
    <property type="nucleotide sequence ID" value="NZ_CP016287.1"/>
</dbReference>
<dbReference type="InterPro" id="IPR050411">
    <property type="entry name" value="AlphaKG_dependent_hydroxylases"/>
</dbReference>
<dbReference type="InterPro" id="IPR042098">
    <property type="entry name" value="TauD-like_sf"/>
</dbReference>
<reference evidence="9 10" key="1">
    <citation type="submission" date="2016-06" db="EMBL/GenBank/DDBJ databases">
        <title>Microsymbionts genomes from the relict species Vavilovia formosa.</title>
        <authorList>
            <person name="Chirak E."/>
            <person name="Kimeklis A."/>
            <person name="Andronov E."/>
        </authorList>
    </citation>
    <scope>NUCLEOTIDE SEQUENCE [LARGE SCALE GENOMIC DNA]</scope>
    <source>
        <strain evidence="9 10">Vaf10</strain>
        <plasmid evidence="10">Plasmid unnamed1</plasmid>
    </source>
</reference>
<dbReference type="GO" id="GO:0045329">
    <property type="term" value="P:carnitine biosynthetic process"/>
    <property type="evidence" value="ECO:0007669"/>
    <property type="project" value="TreeGrafter"/>
</dbReference>
<comment type="cofactor">
    <cofactor evidence="2">
        <name>L-ascorbate</name>
        <dbReference type="ChEBI" id="CHEBI:38290"/>
    </cofactor>
</comment>
<name>A0A1B1CI65_RHILE</name>
<sequence length="379" mass="43189">MNVHASPSQGLLLKENGLEVPLASGRSAYFNYYWLRDNCPTSFDSVTRERQYDIFHRETPPKPEAASVEGESLEITWAEENHSSRYPLAMLSAYADGTRRPDPADIPRKAWFSDHYPGVSRFSQPELLKDSKLVAEWIRAMIVEGLTIVTDMPNSDEGLTETVRLMGHVRPTFFGEYFDVKTHINPTNTAYTAKALELHTDTPAEEFAPGIQFLHCRANTVEGGLSIYSDGVAVANDFRKSDPEGFRLLSEIDIPFFCEHDTYDMRSRQRVIELDQHGEVSGLTISQHMADIFDLPQTVLDGYYPAFCRFGRMLQDDKYMMRFLMKAGECMVFDNHRIVHGRMAYSASSGDRYLRGCYSDRAEMRSTYRALVSEGRFKA</sequence>
<dbReference type="Pfam" id="PF02668">
    <property type="entry name" value="TauD"/>
    <property type="match status" value="1"/>
</dbReference>
<organism evidence="9 10">
    <name type="scientific">Rhizobium leguminosarum</name>
    <dbReference type="NCBI Taxonomy" id="384"/>
    <lineage>
        <taxon>Bacteria</taxon>
        <taxon>Pseudomonadati</taxon>
        <taxon>Pseudomonadota</taxon>
        <taxon>Alphaproteobacteria</taxon>
        <taxon>Hyphomicrobiales</taxon>
        <taxon>Rhizobiaceae</taxon>
        <taxon>Rhizobium/Agrobacterium group</taxon>
        <taxon>Rhizobium</taxon>
    </lineage>
</organism>
<dbReference type="PANTHER" id="PTHR10696">
    <property type="entry name" value="GAMMA-BUTYROBETAINE HYDROXYLASE-RELATED"/>
    <property type="match status" value="1"/>
</dbReference>
<dbReference type="GO" id="GO:0046872">
    <property type="term" value="F:metal ion binding"/>
    <property type="evidence" value="ECO:0007669"/>
    <property type="project" value="UniProtKB-KW"/>
</dbReference>
<dbReference type="InterPro" id="IPR038492">
    <property type="entry name" value="GBBH-like_N_sf"/>
</dbReference>
<accession>A0A1B1CI65</accession>
<dbReference type="OrthoDB" id="979809at2"/>
<evidence type="ECO:0000256" key="4">
    <source>
        <dbReference type="ARBA" id="ARBA00022723"/>
    </source>
</evidence>
<keyword evidence="9" id="KW-0614">Plasmid</keyword>
<dbReference type="EMBL" id="CP016287">
    <property type="protein sequence ID" value="ANP89450.1"/>
    <property type="molecule type" value="Genomic_DNA"/>
</dbReference>
<protein>
    <submittedName>
        <fullName evidence="9">Gamma-butyrobetaine,2-oxoglutarate dioxygenase</fullName>
    </submittedName>
</protein>
<dbReference type="Gene3D" id="3.60.130.10">
    <property type="entry name" value="Clavaminate synthase-like"/>
    <property type="match status" value="1"/>
</dbReference>
<gene>
    <name evidence="9" type="ORF">BA011_27205</name>
</gene>
<geneLocation type="plasmid" evidence="9 10">
    <name>unnamed1</name>
</geneLocation>
<dbReference type="GO" id="GO:0016706">
    <property type="term" value="F:2-oxoglutarate-dependent dioxygenase activity"/>
    <property type="evidence" value="ECO:0007669"/>
    <property type="project" value="UniProtKB-ARBA"/>
</dbReference>
<keyword evidence="5 9" id="KW-0223">Dioxygenase</keyword>
<evidence type="ECO:0000256" key="1">
    <source>
        <dbReference type="ARBA" id="ARBA00001954"/>
    </source>
</evidence>
<evidence type="ECO:0000313" key="10">
    <source>
        <dbReference type="Proteomes" id="UP000092691"/>
    </source>
</evidence>
<proteinExistence type="inferred from homology"/>
<dbReference type="SUPFAM" id="SSF51197">
    <property type="entry name" value="Clavaminate synthase-like"/>
    <property type="match status" value="1"/>
</dbReference>
<evidence type="ECO:0000259" key="8">
    <source>
        <dbReference type="Pfam" id="PF02668"/>
    </source>
</evidence>
<evidence type="ECO:0000256" key="6">
    <source>
        <dbReference type="ARBA" id="ARBA00023002"/>
    </source>
</evidence>
<keyword evidence="6" id="KW-0560">Oxidoreductase</keyword>
<evidence type="ECO:0000313" key="9">
    <source>
        <dbReference type="EMBL" id="ANP89450.1"/>
    </source>
</evidence>
<dbReference type="InterPro" id="IPR003819">
    <property type="entry name" value="TauD/TfdA-like"/>
</dbReference>
<feature type="domain" description="TauD/TfdA-like" evidence="8">
    <location>
        <begin position="121"/>
        <end position="358"/>
    </location>
</feature>
<evidence type="ECO:0000256" key="7">
    <source>
        <dbReference type="ARBA" id="ARBA00023004"/>
    </source>
</evidence>
<dbReference type="PANTHER" id="PTHR10696:SF51">
    <property type="entry name" value="TRIMETHYLLYSINE DIOXYGENASE, MITOCHONDRIAL"/>
    <property type="match status" value="1"/>
</dbReference>
<comment type="similarity">
    <text evidence="3">Belongs to the gamma-BBH/TMLD family.</text>
</comment>
<evidence type="ECO:0000256" key="5">
    <source>
        <dbReference type="ARBA" id="ARBA00022964"/>
    </source>
</evidence>
<dbReference type="Gene3D" id="3.30.2020.30">
    <property type="match status" value="1"/>
</dbReference>
<keyword evidence="4" id="KW-0479">Metal-binding</keyword>
<evidence type="ECO:0000256" key="3">
    <source>
        <dbReference type="ARBA" id="ARBA00008654"/>
    </source>
</evidence>
<evidence type="ECO:0000256" key="2">
    <source>
        <dbReference type="ARBA" id="ARBA00001961"/>
    </source>
</evidence>